<dbReference type="PANTHER" id="PTHR30486">
    <property type="entry name" value="TWITCHING MOTILITY PROTEIN PILT"/>
    <property type="match status" value="1"/>
</dbReference>
<evidence type="ECO:0000313" key="3">
    <source>
        <dbReference type="EMBL" id="SDY71197.1"/>
    </source>
</evidence>
<dbReference type="SUPFAM" id="SSF52540">
    <property type="entry name" value="P-loop containing nucleoside triphosphate hydrolases"/>
    <property type="match status" value="1"/>
</dbReference>
<dbReference type="STRING" id="1122142.SAMN02910414_02206"/>
<protein>
    <submittedName>
        <fullName evidence="3">Pilus assembly protein CpaF</fullName>
    </submittedName>
</protein>
<feature type="domain" description="Bacterial type II secretion system protein E" evidence="2">
    <location>
        <begin position="67"/>
        <end position="352"/>
    </location>
</feature>
<dbReference type="Pfam" id="PF00437">
    <property type="entry name" value="T2SSE"/>
    <property type="match status" value="1"/>
</dbReference>
<comment type="similarity">
    <text evidence="1">Belongs to the GSP E family.</text>
</comment>
<dbReference type="GO" id="GO:0016887">
    <property type="term" value="F:ATP hydrolysis activity"/>
    <property type="evidence" value="ECO:0007669"/>
    <property type="project" value="InterPro"/>
</dbReference>
<dbReference type="InterPro" id="IPR001482">
    <property type="entry name" value="T2SS/T4SS_dom"/>
</dbReference>
<evidence type="ECO:0000256" key="1">
    <source>
        <dbReference type="ARBA" id="ARBA00006611"/>
    </source>
</evidence>
<sequence>MEKLDSQIYEKIRADVLKKLDYTREVDDEEIRCIIGEETVNNLKGKIINIQERIELEKNIFNSLRKFDVIQDLIDNPKVSEIMINGPESVFYEESGIIKKSNIVFSSEEKLQDVIQQIVGKHNRVVNEANPIVDTRLPNGSRVNIVLSPISLNGSTISIRKFPSKPLEMDDLIEKESITVEASEFLKKLVKARYNIFISGGTSSGKTTFLNALSQFINFDERIITIEDSAELQIQGVENIVRLETRNANVDGVTPITIRDLIKSALRMRPDRIIVGECRGEETLDMLQAMNTGHDGSLSTGHANSCRDILFRIETMVLMGMELPLAAIRSQIASGIEVIVHLGRSRDKSRKVLEISEITGIKNGEIELNKLYEINKENKLVKCNNLINTEKLRMSGVE</sequence>
<gene>
    <name evidence="3" type="ORF">SAMN02910414_02206</name>
</gene>
<reference evidence="3 4" key="1">
    <citation type="submission" date="2016-10" db="EMBL/GenBank/DDBJ databases">
        <authorList>
            <person name="de Groot N.N."/>
        </authorList>
    </citation>
    <scope>NUCLEOTIDE SEQUENCE [LARGE SCALE GENOMIC DNA]</scope>
    <source>
        <strain evidence="3 4">DSM 14045</strain>
    </source>
</reference>
<proteinExistence type="inferred from homology"/>
<dbReference type="InterPro" id="IPR027417">
    <property type="entry name" value="P-loop_NTPase"/>
</dbReference>
<keyword evidence="4" id="KW-1185">Reference proteome</keyword>
<dbReference type="OrthoDB" id="9810761at2"/>
<dbReference type="InterPro" id="IPR050921">
    <property type="entry name" value="T4SS_GSP_E_ATPase"/>
</dbReference>
<organism evidence="3 4">
    <name type="scientific">Lachnobacterium bovis DSM 14045</name>
    <dbReference type="NCBI Taxonomy" id="1122142"/>
    <lineage>
        <taxon>Bacteria</taxon>
        <taxon>Bacillati</taxon>
        <taxon>Bacillota</taxon>
        <taxon>Clostridia</taxon>
        <taxon>Lachnospirales</taxon>
        <taxon>Lachnospiraceae</taxon>
        <taxon>Lachnobacterium</taxon>
    </lineage>
</organism>
<dbReference type="Gene3D" id="3.40.50.300">
    <property type="entry name" value="P-loop containing nucleotide triphosphate hydrolases"/>
    <property type="match status" value="1"/>
</dbReference>
<dbReference type="CDD" id="cd01130">
    <property type="entry name" value="VirB11-like_ATPase"/>
    <property type="match status" value="1"/>
</dbReference>
<dbReference type="PANTHER" id="PTHR30486:SF6">
    <property type="entry name" value="TYPE IV PILUS RETRACTATION ATPASE PILT"/>
    <property type="match status" value="1"/>
</dbReference>
<accession>A0A1H3M388</accession>
<evidence type="ECO:0000313" key="4">
    <source>
        <dbReference type="Proteomes" id="UP000183918"/>
    </source>
</evidence>
<dbReference type="RefSeq" id="WP_074718914.1">
    <property type="nucleotide sequence ID" value="NZ_FNPG01000030.1"/>
</dbReference>
<dbReference type="Gene3D" id="3.30.450.380">
    <property type="match status" value="1"/>
</dbReference>
<evidence type="ECO:0000259" key="2">
    <source>
        <dbReference type="Pfam" id="PF00437"/>
    </source>
</evidence>
<dbReference type="EMBL" id="FNPG01000030">
    <property type="protein sequence ID" value="SDY71197.1"/>
    <property type="molecule type" value="Genomic_DNA"/>
</dbReference>
<dbReference type="Proteomes" id="UP000183918">
    <property type="component" value="Unassembled WGS sequence"/>
</dbReference>
<dbReference type="AlphaFoldDB" id="A0A1H3M388"/>
<name>A0A1H3M388_9FIRM</name>